<evidence type="ECO:0000313" key="1">
    <source>
        <dbReference type="EMBL" id="KAF1828770.1"/>
    </source>
</evidence>
<reference evidence="1" key="1">
    <citation type="submission" date="2020-01" db="EMBL/GenBank/DDBJ databases">
        <authorList>
            <consortium name="DOE Joint Genome Institute"/>
            <person name="Haridas S."/>
            <person name="Albert R."/>
            <person name="Binder M."/>
            <person name="Bloem J."/>
            <person name="Labutti K."/>
            <person name="Salamov A."/>
            <person name="Andreopoulos B."/>
            <person name="Baker S.E."/>
            <person name="Barry K."/>
            <person name="Bills G."/>
            <person name="Bluhm B.H."/>
            <person name="Cannon C."/>
            <person name="Castanera R."/>
            <person name="Culley D.E."/>
            <person name="Daum C."/>
            <person name="Ezra D."/>
            <person name="Gonzalez J.B."/>
            <person name="Henrissat B."/>
            <person name="Kuo A."/>
            <person name="Liang C."/>
            <person name="Lipzen A."/>
            <person name="Lutzoni F."/>
            <person name="Magnuson J."/>
            <person name="Mondo S."/>
            <person name="Nolan M."/>
            <person name="Ohm R."/>
            <person name="Pangilinan J."/>
            <person name="Park H.-J."/>
            <person name="Ramirez L."/>
            <person name="Alfaro M."/>
            <person name="Sun H."/>
            <person name="Tritt A."/>
            <person name="Yoshinaga Y."/>
            <person name="Zwiers L.-H."/>
            <person name="Turgeon B.G."/>
            <person name="Goodwin S.B."/>
            <person name="Spatafora J.W."/>
            <person name="Crous P.W."/>
            <person name="Grigoriev I.V."/>
        </authorList>
    </citation>
    <scope>NUCLEOTIDE SEQUENCE</scope>
    <source>
        <strain evidence="1">P77</strain>
    </source>
</reference>
<dbReference type="AlphaFoldDB" id="A0A6A5JYX3"/>
<gene>
    <name evidence="1" type="ORF">BDW02DRAFT_459482</name>
</gene>
<accession>A0A6A5JYX3</accession>
<protein>
    <submittedName>
        <fullName evidence="1">Uncharacterized protein</fullName>
    </submittedName>
</protein>
<organism evidence="1 2">
    <name type="scientific">Decorospora gaudefroyi</name>
    <dbReference type="NCBI Taxonomy" id="184978"/>
    <lineage>
        <taxon>Eukaryota</taxon>
        <taxon>Fungi</taxon>
        <taxon>Dikarya</taxon>
        <taxon>Ascomycota</taxon>
        <taxon>Pezizomycotina</taxon>
        <taxon>Dothideomycetes</taxon>
        <taxon>Pleosporomycetidae</taxon>
        <taxon>Pleosporales</taxon>
        <taxon>Pleosporineae</taxon>
        <taxon>Pleosporaceae</taxon>
        <taxon>Decorospora</taxon>
    </lineage>
</organism>
<dbReference type="EMBL" id="ML975499">
    <property type="protein sequence ID" value="KAF1828770.1"/>
    <property type="molecule type" value="Genomic_DNA"/>
</dbReference>
<evidence type="ECO:0000313" key="2">
    <source>
        <dbReference type="Proteomes" id="UP000800040"/>
    </source>
</evidence>
<sequence>GYQPRSGLEPAHAITNTTAAPAQLRAADSLIERINATRKYLRDKIAWTRERIKDFADVYRHPAPRFAIGD</sequence>
<keyword evidence="2" id="KW-1185">Reference proteome</keyword>
<dbReference type="OrthoDB" id="3698027at2759"/>
<proteinExistence type="predicted"/>
<feature type="non-terminal residue" evidence="1">
    <location>
        <position position="1"/>
    </location>
</feature>
<feature type="non-terminal residue" evidence="1">
    <location>
        <position position="70"/>
    </location>
</feature>
<dbReference type="Proteomes" id="UP000800040">
    <property type="component" value="Unassembled WGS sequence"/>
</dbReference>
<name>A0A6A5JYX3_9PLEO</name>